<comment type="catalytic activity">
    <reaction evidence="1">
        <text>(2R,3S)-3-isopropylmalate = (2S)-2-isopropylmalate</text>
        <dbReference type="Rhea" id="RHEA:32287"/>
        <dbReference type="ChEBI" id="CHEBI:1178"/>
        <dbReference type="ChEBI" id="CHEBI:35121"/>
        <dbReference type="EC" id="4.2.1.33"/>
    </reaction>
</comment>
<evidence type="ECO:0000256" key="4">
    <source>
        <dbReference type="ARBA" id="ARBA00009845"/>
    </source>
</evidence>
<keyword evidence="10 15" id="KW-0456">Lyase</keyword>
<dbReference type="EC" id="4.2.1.33" evidence="6"/>
<evidence type="ECO:0000256" key="12">
    <source>
        <dbReference type="ARBA" id="ARBA00031631"/>
    </source>
</evidence>
<dbReference type="PANTHER" id="PTHR43345:SF5">
    <property type="entry name" value="3-ISOPROPYLMALATE DEHYDRATASE SMALL SUBUNIT"/>
    <property type="match status" value="1"/>
</dbReference>
<dbReference type="GO" id="GO:0009316">
    <property type="term" value="C:3-isopropylmalate dehydratase complex"/>
    <property type="evidence" value="ECO:0007669"/>
    <property type="project" value="InterPro"/>
</dbReference>
<dbReference type="NCBIfam" id="NF002458">
    <property type="entry name" value="PRK01641.1"/>
    <property type="match status" value="1"/>
</dbReference>
<dbReference type="Gene3D" id="3.20.19.10">
    <property type="entry name" value="Aconitase, domain 4"/>
    <property type="match status" value="1"/>
</dbReference>
<sequence length="207" mass="23410">MKSFFTPPIGKIIQIKGQCISLIGNDIDTDRIIPARFLKCVNFDSLGESVFEDDRATLKGQHPFDLEENKNATILIVNSNFGCGSSREHAPQALMRWGIRAIIGESFADIFYSNCIAIGIPCFTLPKKSIQEIQNNKDNKFLFLEIDLKKSLAKAKDLSLNLEIKESSRKMFLSGEWDATSTLLDNKNLIENKLNQLPYIKFNTNFL</sequence>
<dbReference type="InterPro" id="IPR000573">
    <property type="entry name" value="AconitaseA/IPMdHydase_ssu_swvl"/>
</dbReference>
<dbReference type="InterPro" id="IPR004431">
    <property type="entry name" value="3-IsopropMal_deHydase_ssu"/>
</dbReference>
<evidence type="ECO:0000256" key="3">
    <source>
        <dbReference type="ARBA" id="ARBA00004729"/>
    </source>
</evidence>
<evidence type="ECO:0000256" key="7">
    <source>
        <dbReference type="ARBA" id="ARBA00017233"/>
    </source>
</evidence>
<dbReference type="InterPro" id="IPR033940">
    <property type="entry name" value="IPMI_Swivel"/>
</dbReference>
<evidence type="ECO:0000259" key="14">
    <source>
        <dbReference type="Pfam" id="PF00694"/>
    </source>
</evidence>
<evidence type="ECO:0000256" key="13">
    <source>
        <dbReference type="ARBA" id="ARBA00033368"/>
    </source>
</evidence>
<evidence type="ECO:0000256" key="11">
    <source>
        <dbReference type="ARBA" id="ARBA00023304"/>
    </source>
</evidence>
<comment type="function">
    <text evidence="2">Catalyzes the isomerization between 2-isopropylmalate and 3-isopropylmalate, via the formation of 2-isopropylmaleate.</text>
</comment>
<evidence type="ECO:0000256" key="8">
    <source>
        <dbReference type="ARBA" id="ARBA00022430"/>
    </source>
</evidence>
<dbReference type="InterPro" id="IPR015928">
    <property type="entry name" value="Aconitase/3IPM_dehydase_swvl"/>
</dbReference>
<dbReference type="eggNOG" id="COG0066">
    <property type="taxonomic scope" value="Bacteria"/>
</dbReference>
<name>A0A0A2AM37_PROMR</name>
<evidence type="ECO:0000256" key="9">
    <source>
        <dbReference type="ARBA" id="ARBA00022605"/>
    </source>
</evidence>
<dbReference type="EMBL" id="JNAO01000008">
    <property type="protein sequence ID" value="KGG01882.1"/>
    <property type="molecule type" value="Genomic_DNA"/>
</dbReference>
<dbReference type="STRING" id="167548.EU98_0910"/>
<comment type="similarity">
    <text evidence="4">Belongs to the LeuD family. LeuD type 1 subfamily.</text>
</comment>
<evidence type="ECO:0000256" key="10">
    <source>
        <dbReference type="ARBA" id="ARBA00023239"/>
    </source>
</evidence>
<evidence type="ECO:0000256" key="1">
    <source>
        <dbReference type="ARBA" id="ARBA00000491"/>
    </source>
</evidence>
<accession>A0A0A2AM37</accession>
<dbReference type="GO" id="GO:0009098">
    <property type="term" value="P:L-leucine biosynthetic process"/>
    <property type="evidence" value="ECO:0007669"/>
    <property type="project" value="UniProtKB-UniPathway"/>
</dbReference>
<dbReference type="NCBIfam" id="TIGR00171">
    <property type="entry name" value="leuD"/>
    <property type="match status" value="1"/>
</dbReference>
<evidence type="ECO:0000256" key="2">
    <source>
        <dbReference type="ARBA" id="ARBA00002695"/>
    </source>
</evidence>
<dbReference type="CDD" id="cd01577">
    <property type="entry name" value="IPMI_Swivel"/>
    <property type="match status" value="1"/>
</dbReference>
<comment type="subunit">
    <text evidence="5">Heterodimer of LeuC and LeuD.</text>
</comment>
<dbReference type="SUPFAM" id="SSF52016">
    <property type="entry name" value="LeuD/IlvD-like"/>
    <property type="match status" value="1"/>
</dbReference>
<organism evidence="15 16">
    <name type="scientific">Prochlorococcus marinus str. MIT 9314</name>
    <dbReference type="NCBI Taxonomy" id="167548"/>
    <lineage>
        <taxon>Bacteria</taxon>
        <taxon>Bacillati</taxon>
        <taxon>Cyanobacteriota</taxon>
        <taxon>Cyanophyceae</taxon>
        <taxon>Synechococcales</taxon>
        <taxon>Prochlorococcaceae</taxon>
        <taxon>Prochlorococcus</taxon>
    </lineage>
</organism>
<gene>
    <name evidence="15" type="ORF">EU98_0910</name>
</gene>
<protein>
    <recommendedName>
        <fullName evidence="7">3-isopropylmalate dehydratase small subunit</fullName>
        <ecNumber evidence="6">4.2.1.33</ecNumber>
    </recommendedName>
    <alternativeName>
        <fullName evidence="12">Alpha-IPM isomerase</fullName>
    </alternativeName>
    <alternativeName>
        <fullName evidence="13">Isopropylmalate isomerase</fullName>
    </alternativeName>
</protein>
<dbReference type="GO" id="GO:0003861">
    <property type="term" value="F:3-isopropylmalate dehydratase activity"/>
    <property type="evidence" value="ECO:0007669"/>
    <property type="project" value="UniProtKB-EC"/>
</dbReference>
<dbReference type="AlphaFoldDB" id="A0A0A2AM37"/>
<comment type="pathway">
    <text evidence="3">Amino-acid biosynthesis; L-leucine biosynthesis; L-leucine from 3-methyl-2-oxobutanoate: step 2/4.</text>
</comment>
<feature type="domain" description="Aconitase A/isopropylmalate dehydratase small subunit swivel" evidence="14">
    <location>
        <begin position="11"/>
        <end position="120"/>
    </location>
</feature>
<keyword evidence="8" id="KW-0432">Leucine biosynthesis</keyword>
<dbReference type="PANTHER" id="PTHR43345">
    <property type="entry name" value="3-ISOPROPYLMALATE DEHYDRATASE SMALL SUBUNIT 2-RELATED-RELATED"/>
    <property type="match status" value="1"/>
</dbReference>
<reference evidence="16" key="1">
    <citation type="journal article" date="2014" name="Sci. Data">
        <title>Genomes of diverse isolates of the marine cyanobacterium Prochlorococcus.</title>
        <authorList>
            <person name="Biller S."/>
            <person name="Berube P."/>
            <person name="Thompson J."/>
            <person name="Kelly L."/>
            <person name="Roggensack S."/>
            <person name="Awad L."/>
            <person name="Roache-Johnson K."/>
            <person name="Ding H."/>
            <person name="Giovannoni S.J."/>
            <person name="Moore L.R."/>
            <person name="Chisholm S.W."/>
        </authorList>
    </citation>
    <scope>NUCLEOTIDE SEQUENCE [LARGE SCALE GENOMIC DNA]</scope>
    <source>
        <strain evidence="16">MIT 9314</strain>
    </source>
</reference>
<keyword evidence="11" id="KW-0100">Branched-chain amino acid biosynthesis</keyword>
<comment type="caution">
    <text evidence="15">The sequence shown here is derived from an EMBL/GenBank/DDBJ whole genome shotgun (WGS) entry which is preliminary data.</text>
</comment>
<dbReference type="RefSeq" id="WP_032515690.1">
    <property type="nucleotide sequence ID" value="NZ_JNAO01000008.1"/>
</dbReference>
<evidence type="ECO:0000256" key="5">
    <source>
        <dbReference type="ARBA" id="ARBA00011271"/>
    </source>
</evidence>
<dbReference type="Proteomes" id="UP000030533">
    <property type="component" value="Unassembled WGS sequence"/>
</dbReference>
<dbReference type="UniPathway" id="UPA00048">
    <property type="reaction ID" value="UER00071"/>
</dbReference>
<dbReference type="Pfam" id="PF00694">
    <property type="entry name" value="Aconitase_C"/>
    <property type="match status" value="1"/>
</dbReference>
<evidence type="ECO:0000313" key="15">
    <source>
        <dbReference type="EMBL" id="KGG01882.1"/>
    </source>
</evidence>
<evidence type="ECO:0000313" key="16">
    <source>
        <dbReference type="Proteomes" id="UP000030533"/>
    </source>
</evidence>
<dbReference type="InterPro" id="IPR050075">
    <property type="entry name" value="LeuD"/>
</dbReference>
<evidence type="ECO:0000256" key="6">
    <source>
        <dbReference type="ARBA" id="ARBA00011998"/>
    </source>
</evidence>
<proteinExistence type="inferred from homology"/>
<keyword evidence="9" id="KW-0028">Amino-acid biosynthesis</keyword>